<dbReference type="SUPFAM" id="SSF51679">
    <property type="entry name" value="Bacterial luciferase-like"/>
    <property type="match status" value="1"/>
</dbReference>
<evidence type="ECO:0000256" key="5">
    <source>
        <dbReference type="ARBA" id="ARBA00033748"/>
    </source>
</evidence>
<organism evidence="7 8">
    <name type="scientific">Paeniglutamicibacter terrestris</name>
    <dbReference type="NCBI Taxonomy" id="2723403"/>
    <lineage>
        <taxon>Bacteria</taxon>
        <taxon>Bacillati</taxon>
        <taxon>Actinomycetota</taxon>
        <taxon>Actinomycetes</taxon>
        <taxon>Micrococcales</taxon>
        <taxon>Micrococcaceae</taxon>
        <taxon>Paeniglutamicibacter</taxon>
    </lineage>
</organism>
<feature type="domain" description="Luciferase-like" evidence="6">
    <location>
        <begin position="33"/>
        <end position="395"/>
    </location>
</feature>
<dbReference type="InterPro" id="IPR016215">
    <property type="entry name" value="NTA_MOA"/>
</dbReference>
<sequence>MSNSSPYPLLFSLYEQASVGCGGAPSLWTHPLDDRLQVNSLDRWKNVAITAEEANLDALFFADVLGLYDVYGGSADAALSWAVEAPANDPFVYVPALAALTERLSFVITASTTYEHPFALARRFGTLDHISNGRIGWNIVTSYLSSAARNFGMDEMLKHADRYERADEFMDVIYKLLEGSWAADAVVANKAERVYARPGSVQPINHVGSHFRVDGPSLTSPSSQRTPTLYQAGWSPRGREFAAKHAEMVLLPKKDPNEIATGLADIHRRAAERGRPAGEIRSMALARIITAPTAIEAQKKYDDLQSNYHLEAQLVSYAGDTGIDLSKYADNEPLTTESNGLTSYVVKGAPADKPLTAGDVRRKFENVTRGTDLLFIGTPADVADQIQAHAATSGLDGYMINPLVSPGTLNDFAEFVVPELTSRGLYDSEPKSGTLRSRLRSDKSDLLASTSYGASFRQTLS</sequence>
<keyword evidence="4 7" id="KW-0503">Monooxygenase</keyword>
<dbReference type="InterPro" id="IPR051260">
    <property type="entry name" value="Diverse_substr_monoxygenases"/>
</dbReference>
<dbReference type="Gene3D" id="3.20.20.30">
    <property type="entry name" value="Luciferase-like domain"/>
    <property type="match status" value="1"/>
</dbReference>
<keyword evidence="2" id="KW-0288">FMN</keyword>
<dbReference type="PANTHER" id="PTHR30011">
    <property type="entry name" value="ALKANESULFONATE MONOOXYGENASE-RELATED"/>
    <property type="match status" value="1"/>
</dbReference>
<reference evidence="7 8" key="1">
    <citation type="submission" date="2020-04" db="EMBL/GenBank/DDBJ databases">
        <title>Paeniglutamicibacter sp. ANT13_2, a novel actinomycete isolated from sediment in Antarctica.</title>
        <authorList>
            <person name="Sakdapetsiri C."/>
            <person name="Pinyakong O."/>
        </authorList>
    </citation>
    <scope>NUCLEOTIDE SEQUENCE [LARGE SCALE GENOMIC DNA]</scope>
    <source>
        <strain evidence="7 8">ANT13_2</strain>
    </source>
</reference>
<evidence type="ECO:0000256" key="2">
    <source>
        <dbReference type="ARBA" id="ARBA00022643"/>
    </source>
</evidence>
<comment type="caution">
    <text evidence="7">The sequence shown here is derived from an EMBL/GenBank/DDBJ whole genome shotgun (WGS) entry which is preliminary data.</text>
</comment>
<dbReference type="Pfam" id="PF00296">
    <property type="entry name" value="Bac_luciferase"/>
    <property type="match status" value="1"/>
</dbReference>
<dbReference type="EMBL" id="JAAWVT010000001">
    <property type="protein sequence ID" value="NKG19738.1"/>
    <property type="molecule type" value="Genomic_DNA"/>
</dbReference>
<proteinExistence type="inferred from homology"/>
<gene>
    <name evidence="7" type="ORF">HED64_03310</name>
</gene>
<keyword evidence="3 7" id="KW-0560">Oxidoreductase</keyword>
<evidence type="ECO:0000313" key="7">
    <source>
        <dbReference type="EMBL" id="NKG19738.1"/>
    </source>
</evidence>
<dbReference type="PIRSF" id="PIRSF000337">
    <property type="entry name" value="NTA_MOA"/>
    <property type="match status" value="1"/>
</dbReference>
<protein>
    <submittedName>
        <fullName evidence="7">NtaA/DmoA family FMN-dependent monooxygenase</fullName>
        <ecNumber evidence="7">1.14.-.-</ecNumber>
    </submittedName>
</protein>
<dbReference type="EC" id="1.14.-.-" evidence="7"/>
<dbReference type="InterPro" id="IPR036661">
    <property type="entry name" value="Luciferase-like_sf"/>
</dbReference>
<keyword evidence="8" id="KW-1185">Reference proteome</keyword>
<evidence type="ECO:0000259" key="6">
    <source>
        <dbReference type="Pfam" id="PF00296"/>
    </source>
</evidence>
<name>A0ABX1G0I9_9MICC</name>
<dbReference type="Proteomes" id="UP000746595">
    <property type="component" value="Unassembled WGS sequence"/>
</dbReference>
<evidence type="ECO:0000313" key="8">
    <source>
        <dbReference type="Proteomes" id="UP000746595"/>
    </source>
</evidence>
<dbReference type="InterPro" id="IPR011251">
    <property type="entry name" value="Luciferase-like_dom"/>
</dbReference>
<dbReference type="PANTHER" id="PTHR30011:SF16">
    <property type="entry name" value="C2H2 FINGER DOMAIN TRANSCRIPTION FACTOR (EUROFUNG)-RELATED"/>
    <property type="match status" value="1"/>
</dbReference>
<dbReference type="NCBIfam" id="TIGR03860">
    <property type="entry name" value="FMN_nitrolo"/>
    <property type="match status" value="1"/>
</dbReference>
<accession>A0ABX1G0I9</accession>
<evidence type="ECO:0000256" key="4">
    <source>
        <dbReference type="ARBA" id="ARBA00023033"/>
    </source>
</evidence>
<dbReference type="RefSeq" id="WP_168150650.1">
    <property type="nucleotide sequence ID" value="NZ_JAAWVT010000001.1"/>
</dbReference>
<evidence type="ECO:0000256" key="1">
    <source>
        <dbReference type="ARBA" id="ARBA00022630"/>
    </source>
</evidence>
<evidence type="ECO:0000256" key="3">
    <source>
        <dbReference type="ARBA" id="ARBA00023002"/>
    </source>
</evidence>
<dbReference type="GO" id="GO:0004497">
    <property type="term" value="F:monooxygenase activity"/>
    <property type="evidence" value="ECO:0007669"/>
    <property type="project" value="UniProtKB-KW"/>
</dbReference>
<keyword evidence="1" id="KW-0285">Flavoprotein</keyword>
<comment type="similarity">
    <text evidence="5">Belongs to the NtaA/SnaA/DszA monooxygenase family.</text>
</comment>